<accession>A0A5B8YC47</accession>
<feature type="region of interest" description="Disordered" evidence="1">
    <location>
        <begin position="232"/>
        <end position="290"/>
    </location>
</feature>
<dbReference type="AlphaFoldDB" id="A0A4Y6PUW6"/>
<proteinExistence type="predicted"/>
<name>A0A4Y6PUW6_PERCE</name>
<protein>
    <submittedName>
        <fullName evidence="2">Uncharacterized protein</fullName>
    </submittedName>
</protein>
<sequence length="290" mass="32463">MQIAPFSEMYQMSIGSMVFCLKDIIRQMPNLPQPNPTLQARIDTALASAQKANGMRFNWNVQERQVTKGRGGASETDNTIDKTLTATDKHLGALSRNGRRPRRQQMARELKSVFFPNGVRPLSGLSYEDQLAALEVMLQRIDDEFADHIVECGMVVLIDQLRDLVEQFAEDLDVRQRDEVTFDEVRAAEHIAREDFDHVLVTILADYRPQPEVRSALLAQVVDQQERIAAHMKRNGTIPNVDPNTGEVLDPDSGQPVEPPVVDTDTDTDIDTDTDADPVDPSTEDDPVEA</sequence>
<reference evidence="2 3" key="1">
    <citation type="submission" date="2019-06" db="EMBL/GenBank/DDBJ databases">
        <title>Persicimonas caeni gen. nov., sp. nov., a predatory bacterium isolated from solar saltern.</title>
        <authorList>
            <person name="Wang S."/>
        </authorList>
    </citation>
    <scope>NUCLEOTIDE SEQUENCE [LARGE SCALE GENOMIC DNA]</scope>
    <source>
        <strain evidence="2 3">YN101</strain>
    </source>
</reference>
<feature type="compositionally biased region" description="Acidic residues" evidence="1">
    <location>
        <begin position="264"/>
        <end position="290"/>
    </location>
</feature>
<gene>
    <name evidence="2" type="ORF">FIV42_15510</name>
</gene>
<dbReference type="EMBL" id="CP041186">
    <property type="protein sequence ID" value="QDG52098.1"/>
    <property type="molecule type" value="Genomic_DNA"/>
</dbReference>
<evidence type="ECO:0000256" key="1">
    <source>
        <dbReference type="SAM" id="MobiDB-lite"/>
    </source>
</evidence>
<keyword evidence="3" id="KW-1185">Reference proteome</keyword>
<organism evidence="2 3">
    <name type="scientific">Persicimonas caeni</name>
    <dbReference type="NCBI Taxonomy" id="2292766"/>
    <lineage>
        <taxon>Bacteria</taxon>
        <taxon>Deltaproteobacteria</taxon>
        <taxon>Bradymonadales</taxon>
        <taxon>Bradymonadaceae</taxon>
        <taxon>Persicimonas</taxon>
    </lineage>
</organism>
<evidence type="ECO:0000313" key="3">
    <source>
        <dbReference type="Proteomes" id="UP000315995"/>
    </source>
</evidence>
<evidence type="ECO:0000313" key="2">
    <source>
        <dbReference type="EMBL" id="QDG52098.1"/>
    </source>
</evidence>
<dbReference type="Proteomes" id="UP000315995">
    <property type="component" value="Chromosome"/>
</dbReference>
<accession>A0A4Y6PUW6</accession>
<dbReference type="RefSeq" id="WP_141198575.1">
    <property type="nucleotide sequence ID" value="NZ_CP041186.1"/>
</dbReference>